<evidence type="ECO:0000313" key="1">
    <source>
        <dbReference type="EMBL" id="EFX84791.1"/>
    </source>
</evidence>
<dbReference type="AlphaFoldDB" id="E9G6S2"/>
<sequence>MSMCRNRDDTIKKNRLLSIFSAEGNCKISRQYYKCHVTIQPPHVHLSAAAFV</sequence>
<gene>
    <name evidence="1" type="ORF">DAPPUDRAFT_238148</name>
</gene>
<accession>E9G6S2</accession>
<dbReference type="Proteomes" id="UP000000305">
    <property type="component" value="Unassembled WGS sequence"/>
</dbReference>
<dbReference type="HOGENOM" id="CLU_3089320_0_0_1"/>
<reference evidence="1 2" key="1">
    <citation type="journal article" date="2011" name="Science">
        <title>The ecoresponsive genome of Daphnia pulex.</title>
        <authorList>
            <person name="Colbourne J.K."/>
            <person name="Pfrender M.E."/>
            <person name="Gilbert D."/>
            <person name="Thomas W.K."/>
            <person name="Tucker A."/>
            <person name="Oakley T.H."/>
            <person name="Tokishita S."/>
            <person name="Aerts A."/>
            <person name="Arnold G.J."/>
            <person name="Basu M.K."/>
            <person name="Bauer D.J."/>
            <person name="Caceres C.E."/>
            <person name="Carmel L."/>
            <person name="Casola C."/>
            <person name="Choi J.H."/>
            <person name="Detter J.C."/>
            <person name="Dong Q."/>
            <person name="Dusheyko S."/>
            <person name="Eads B.D."/>
            <person name="Frohlich T."/>
            <person name="Geiler-Samerotte K.A."/>
            <person name="Gerlach D."/>
            <person name="Hatcher P."/>
            <person name="Jogdeo S."/>
            <person name="Krijgsveld J."/>
            <person name="Kriventseva E.V."/>
            <person name="Kultz D."/>
            <person name="Laforsch C."/>
            <person name="Lindquist E."/>
            <person name="Lopez J."/>
            <person name="Manak J.R."/>
            <person name="Muller J."/>
            <person name="Pangilinan J."/>
            <person name="Patwardhan R.P."/>
            <person name="Pitluck S."/>
            <person name="Pritham E.J."/>
            <person name="Rechtsteiner A."/>
            <person name="Rho M."/>
            <person name="Rogozin I.B."/>
            <person name="Sakarya O."/>
            <person name="Salamov A."/>
            <person name="Schaack S."/>
            <person name="Shapiro H."/>
            <person name="Shiga Y."/>
            <person name="Skalitzky C."/>
            <person name="Smith Z."/>
            <person name="Souvorov A."/>
            <person name="Sung W."/>
            <person name="Tang Z."/>
            <person name="Tsuchiya D."/>
            <person name="Tu H."/>
            <person name="Vos H."/>
            <person name="Wang M."/>
            <person name="Wolf Y.I."/>
            <person name="Yamagata H."/>
            <person name="Yamada T."/>
            <person name="Ye Y."/>
            <person name="Shaw J.R."/>
            <person name="Andrews J."/>
            <person name="Crease T.J."/>
            <person name="Tang H."/>
            <person name="Lucas S.M."/>
            <person name="Robertson H.M."/>
            <person name="Bork P."/>
            <person name="Koonin E.V."/>
            <person name="Zdobnov E.M."/>
            <person name="Grigoriev I.V."/>
            <person name="Lynch M."/>
            <person name="Boore J.L."/>
        </authorList>
    </citation>
    <scope>NUCLEOTIDE SEQUENCE [LARGE SCALE GENOMIC DNA]</scope>
</reference>
<keyword evidence="2" id="KW-1185">Reference proteome</keyword>
<proteinExistence type="predicted"/>
<dbReference type="EMBL" id="GL732533">
    <property type="protein sequence ID" value="EFX84791.1"/>
    <property type="molecule type" value="Genomic_DNA"/>
</dbReference>
<evidence type="ECO:0000313" key="2">
    <source>
        <dbReference type="Proteomes" id="UP000000305"/>
    </source>
</evidence>
<name>E9G6S2_DAPPU</name>
<dbReference type="InParanoid" id="E9G6S2"/>
<protein>
    <submittedName>
        <fullName evidence="1">Uncharacterized protein</fullName>
    </submittedName>
</protein>
<dbReference type="KEGG" id="dpx:DAPPUDRAFT_238148"/>
<organism evidence="1 2">
    <name type="scientific">Daphnia pulex</name>
    <name type="common">Water flea</name>
    <dbReference type="NCBI Taxonomy" id="6669"/>
    <lineage>
        <taxon>Eukaryota</taxon>
        <taxon>Metazoa</taxon>
        <taxon>Ecdysozoa</taxon>
        <taxon>Arthropoda</taxon>
        <taxon>Crustacea</taxon>
        <taxon>Branchiopoda</taxon>
        <taxon>Diplostraca</taxon>
        <taxon>Cladocera</taxon>
        <taxon>Anomopoda</taxon>
        <taxon>Daphniidae</taxon>
        <taxon>Daphnia</taxon>
    </lineage>
</organism>